<reference evidence="2 3" key="1">
    <citation type="submission" date="2021-04" db="EMBL/GenBank/DDBJ databases">
        <title>Description of novel Flavobacterium sp. F-328.</title>
        <authorList>
            <person name="Saticioglu I.B."/>
        </authorList>
    </citation>
    <scope>NUCLEOTIDE SEQUENCE [LARGE SCALE GENOMIC DNA]</scope>
    <source>
        <strain evidence="2 3">F-328</strain>
    </source>
</reference>
<dbReference type="RefSeq" id="WP_210788708.1">
    <property type="nucleotide sequence ID" value="NZ_JAGPXB010000004.1"/>
</dbReference>
<evidence type="ECO:0008006" key="4">
    <source>
        <dbReference type="Google" id="ProtNLM"/>
    </source>
</evidence>
<comment type="caution">
    <text evidence="2">The sequence shown here is derived from an EMBL/GenBank/DDBJ whole genome shotgun (WGS) entry which is preliminary data.</text>
</comment>
<gene>
    <name evidence="2" type="ORF">KBJ98_05875</name>
</gene>
<keyword evidence="1" id="KW-1133">Transmembrane helix</keyword>
<protein>
    <recommendedName>
        <fullName evidence="4">GLPGLI family protein</fullName>
    </recommendedName>
</protein>
<sequence>MEQKTAIKTKKIFFLIIFFTNFIFSQTKNYYTIEKNGKKYPKIVRHISLDKGEKIIHNSNTIIFNIDHQIFKYNKNIHKADTCSNFKIKKIKAITVSQLTTDEYNEHLNRSKENGRKIPVPFNHYNCRVFILEKLSTEKNIIYEVDWIYSIR</sequence>
<dbReference type="EMBL" id="JAGPXB010000004">
    <property type="protein sequence ID" value="MBQ0908226.1"/>
    <property type="molecule type" value="Genomic_DNA"/>
</dbReference>
<evidence type="ECO:0000313" key="3">
    <source>
        <dbReference type="Proteomes" id="UP000679008"/>
    </source>
</evidence>
<dbReference type="Proteomes" id="UP000679008">
    <property type="component" value="Unassembled WGS sequence"/>
</dbReference>
<evidence type="ECO:0000256" key="1">
    <source>
        <dbReference type="SAM" id="Phobius"/>
    </source>
</evidence>
<accession>A0ABS5D2I8</accession>
<keyword evidence="3" id="KW-1185">Reference proteome</keyword>
<keyword evidence="1" id="KW-0472">Membrane</keyword>
<organism evidence="2 3">
    <name type="scientific">Flavobacterium erciyesense</name>
    <dbReference type="NCBI Taxonomy" id="2825842"/>
    <lineage>
        <taxon>Bacteria</taxon>
        <taxon>Pseudomonadati</taxon>
        <taxon>Bacteroidota</taxon>
        <taxon>Flavobacteriia</taxon>
        <taxon>Flavobacteriales</taxon>
        <taxon>Flavobacteriaceae</taxon>
        <taxon>Flavobacterium</taxon>
    </lineage>
</organism>
<evidence type="ECO:0000313" key="2">
    <source>
        <dbReference type="EMBL" id="MBQ0908226.1"/>
    </source>
</evidence>
<feature type="transmembrane region" description="Helical" evidence="1">
    <location>
        <begin position="12"/>
        <end position="31"/>
    </location>
</feature>
<proteinExistence type="predicted"/>
<keyword evidence="1" id="KW-0812">Transmembrane</keyword>
<name>A0ABS5D2I8_9FLAO</name>